<evidence type="ECO:0000313" key="2">
    <source>
        <dbReference type="Proteomes" id="UP001367508"/>
    </source>
</evidence>
<gene>
    <name evidence="1" type="ORF">VNO77_44382</name>
</gene>
<protein>
    <submittedName>
        <fullName evidence="1">Uncharacterized protein</fullName>
    </submittedName>
</protein>
<dbReference type="EMBL" id="JAYMYQ010000011">
    <property type="protein sequence ID" value="KAK7306442.1"/>
    <property type="molecule type" value="Genomic_DNA"/>
</dbReference>
<reference evidence="1 2" key="1">
    <citation type="submission" date="2024-01" db="EMBL/GenBank/DDBJ databases">
        <title>The genomes of 5 underutilized Papilionoideae crops provide insights into root nodulation and disease resistanc.</title>
        <authorList>
            <person name="Jiang F."/>
        </authorList>
    </citation>
    <scope>NUCLEOTIDE SEQUENCE [LARGE SCALE GENOMIC DNA]</scope>
    <source>
        <strain evidence="1">LVBAO_FW01</strain>
        <tissue evidence="1">Leaves</tissue>
    </source>
</reference>
<proteinExistence type="predicted"/>
<accession>A0AAN9JYW1</accession>
<comment type="caution">
    <text evidence="1">The sequence shown here is derived from an EMBL/GenBank/DDBJ whole genome shotgun (WGS) entry which is preliminary data.</text>
</comment>
<dbReference type="AlphaFoldDB" id="A0AAN9JYW1"/>
<organism evidence="1 2">
    <name type="scientific">Canavalia gladiata</name>
    <name type="common">Sword bean</name>
    <name type="synonym">Dolichos gladiatus</name>
    <dbReference type="NCBI Taxonomy" id="3824"/>
    <lineage>
        <taxon>Eukaryota</taxon>
        <taxon>Viridiplantae</taxon>
        <taxon>Streptophyta</taxon>
        <taxon>Embryophyta</taxon>
        <taxon>Tracheophyta</taxon>
        <taxon>Spermatophyta</taxon>
        <taxon>Magnoliopsida</taxon>
        <taxon>eudicotyledons</taxon>
        <taxon>Gunneridae</taxon>
        <taxon>Pentapetalae</taxon>
        <taxon>rosids</taxon>
        <taxon>fabids</taxon>
        <taxon>Fabales</taxon>
        <taxon>Fabaceae</taxon>
        <taxon>Papilionoideae</taxon>
        <taxon>50 kb inversion clade</taxon>
        <taxon>NPAAA clade</taxon>
        <taxon>indigoferoid/millettioid clade</taxon>
        <taxon>Phaseoleae</taxon>
        <taxon>Canavalia</taxon>
    </lineage>
</organism>
<keyword evidence="2" id="KW-1185">Reference proteome</keyword>
<sequence>MEDTPEVIFSRNFPRAEKKPLQVRENSTFDRNQASLPKELPVGFQPKLQARGVHSFPRISVDGIDGLYPTVEDCIAHTKPLLQEQAALPRTKKGLLRSCHQDNDMNMRGPPGSIHVVCSFNSTHALSLHFKMENISMGIWVERFSNTMTVVQYFHNWDSRQYGCMKGCFTAHYQAPGQMIGLWDELSKGRA</sequence>
<evidence type="ECO:0000313" key="1">
    <source>
        <dbReference type="EMBL" id="KAK7306442.1"/>
    </source>
</evidence>
<name>A0AAN9JYW1_CANGL</name>
<dbReference type="Proteomes" id="UP001367508">
    <property type="component" value="Unassembled WGS sequence"/>
</dbReference>